<keyword evidence="4" id="KW-1185">Reference proteome</keyword>
<gene>
    <name evidence="3" type="ORF">OB2597_16050</name>
</gene>
<feature type="transmembrane region" description="Helical" evidence="2">
    <location>
        <begin position="359"/>
        <end position="381"/>
    </location>
</feature>
<evidence type="ECO:0000313" key="4">
    <source>
        <dbReference type="Proteomes" id="UP000004318"/>
    </source>
</evidence>
<feature type="transmembrane region" description="Helical" evidence="2">
    <location>
        <begin position="154"/>
        <end position="179"/>
    </location>
</feature>
<dbReference type="InterPro" id="IPR008792">
    <property type="entry name" value="PQQD"/>
</dbReference>
<dbReference type="InterPro" id="IPR001193">
    <property type="entry name" value="MBTPS2"/>
</dbReference>
<keyword evidence="2" id="KW-0472">Membrane</keyword>
<keyword evidence="2" id="KW-1133">Transmembrane helix</keyword>
<reference evidence="3 4" key="1">
    <citation type="journal article" date="2010" name="J. Bacteriol.">
        <title>Genome sequences of Oceanicola granulosus HTCC2516(T) and Oceanicola batsensis HTCC2597(TDelta).</title>
        <authorList>
            <person name="Thrash J.C."/>
            <person name="Cho J.C."/>
            <person name="Vergin K.L."/>
            <person name="Giovannoni S.J."/>
        </authorList>
    </citation>
    <scope>NUCLEOTIDE SEQUENCE [LARGE SCALE GENOMIC DNA]</scope>
    <source>
        <strain evidence="4">ATCC BAA-863 / DSM 15984 / KCTC 12145 / HTCC2597</strain>
    </source>
</reference>
<dbReference type="PANTHER" id="PTHR13325:SF3">
    <property type="entry name" value="MEMBRANE-BOUND TRANSCRIPTION FACTOR SITE-2 PROTEASE"/>
    <property type="match status" value="1"/>
</dbReference>
<dbReference type="SUPFAM" id="SSF111369">
    <property type="entry name" value="HlyD-like secretion proteins"/>
    <property type="match status" value="1"/>
</dbReference>
<dbReference type="PANTHER" id="PTHR13325">
    <property type="entry name" value="PROTEASE M50 MEMBRANE-BOUND TRANSCRIPTION FACTOR SITE 2 PROTEASE"/>
    <property type="match status" value="1"/>
</dbReference>
<protein>
    <submittedName>
        <fullName evidence="3">Peptidase, M50 family protein</fullName>
    </submittedName>
</protein>
<dbReference type="AlphaFoldDB" id="A3TZ92"/>
<proteinExistence type="predicted"/>
<accession>A3TZ92</accession>
<feature type="transmembrane region" description="Helical" evidence="2">
    <location>
        <begin position="191"/>
        <end position="209"/>
    </location>
</feature>
<feature type="transmembrane region" description="Helical" evidence="2">
    <location>
        <begin position="256"/>
        <end position="278"/>
    </location>
</feature>
<evidence type="ECO:0000313" key="3">
    <source>
        <dbReference type="EMBL" id="EAQ02910.1"/>
    </source>
</evidence>
<dbReference type="Gene3D" id="1.10.10.1150">
    <property type="entry name" value="Coenzyme PQQ synthesis protein D (PqqD)"/>
    <property type="match status" value="1"/>
</dbReference>
<feature type="transmembrane region" description="Helical" evidence="2">
    <location>
        <begin position="387"/>
        <end position="408"/>
    </location>
</feature>
<dbReference type="GO" id="GO:0004222">
    <property type="term" value="F:metalloendopeptidase activity"/>
    <property type="evidence" value="ECO:0007669"/>
    <property type="project" value="InterPro"/>
</dbReference>
<feature type="transmembrane region" description="Helical" evidence="2">
    <location>
        <begin position="284"/>
        <end position="303"/>
    </location>
</feature>
<evidence type="ECO:0000256" key="2">
    <source>
        <dbReference type="SAM" id="Phobius"/>
    </source>
</evidence>
<name>A3TZ92_PSEBH</name>
<dbReference type="HOGENOM" id="CLU_019354_0_0_5"/>
<feature type="transmembrane region" description="Helical" evidence="2">
    <location>
        <begin position="229"/>
        <end position="249"/>
    </location>
</feature>
<dbReference type="GO" id="GO:0016020">
    <property type="term" value="C:membrane"/>
    <property type="evidence" value="ECO:0007669"/>
    <property type="project" value="InterPro"/>
</dbReference>
<dbReference type="GO" id="GO:0005737">
    <property type="term" value="C:cytoplasm"/>
    <property type="evidence" value="ECO:0007669"/>
    <property type="project" value="TreeGrafter"/>
</dbReference>
<dbReference type="eggNOG" id="COG1994">
    <property type="taxonomic scope" value="Bacteria"/>
</dbReference>
<organism evidence="3 4">
    <name type="scientific">Pseudooceanicola batsensis (strain ATCC BAA-863 / DSM 15984 / KCTC 12145 / HTCC2597)</name>
    <name type="common">Oceanicola batsensis</name>
    <dbReference type="NCBI Taxonomy" id="252305"/>
    <lineage>
        <taxon>Bacteria</taxon>
        <taxon>Pseudomonadati</taxon>
        <taxon>Pseudomonadota</taxon>
        <taxon>Alphaproteobacteria</taxon>
        <taxon>Rhodobacterales</taxon>
        <taxon>Paracoccaceae</taxon>
        <taxon>Pseudooceanicola</taxon>
    </lineage>
</organism>
<dbReference type="STRING" id="252305.OB2597_16050"/>
<dbReference type="InterPro" id="IPR041881">
    <property type="entry name" value="PqqD_sf"/>
</dbReference>
<evidence type="ECO:0000256" key="1">
    <source>
        <dbReference type="SAM" id="Coils"/>
    </source>
</evidence>
<dbReference type="OrthoDB" id="9759690at2"/>
<feature type="transmembrane region" description="Helical" evidence="2">
    <location>
        <begin position="429"/>
        <end position="449"/>
    </location>
</feature>
<dbReference type="EMBL" id="AAMO01000006">
    <property type="protein sequence ID" value="EAQ02910.1"/>
    <property type="molecule type" value="Genomic_DNA"/>
</dbReference>
<keyword evidence="2" id="KW-0812">Transmembrane</keyword>
<dbReference type="Proteomes" id="UP000004318">
    <property type="component" value="Unassembled WGS sequence"/>
</dbReference>
<feature type="coiled-coil region" evidence="1">
    <location>
        <begin position="502"/>
        <end position="554"/>
    </location>
</feature>
<dbReference type="GO" id="GO:0031293">
    <property type="term" value="P:membrane protein intracellular domain proteolysis"/>
    <property type="evidence" value="ECO:0007669"/>
    <property type="project" value="TreeGrafter"/>
</dbReference>
<sequence length="716" mass="79832">MAESFLSTIWYRVADLRPRLRAHVSAHRHRYRGQPWYVLHDHGAGRIHRFTPGAYMVIGQFDGTRTVDAIWKTLADSYDADAPSQDDVIQLLSTLHQQDLIQYEGAPDVAELLERYNKQSRQIIKQNLTNPVSIRVPLWDPNAFLDRTLPAVGWMLGWFGFALWALVVVAGGATAFLNWGRLTENFADRILATENLLITLVTYPLLKALHELAHGYLAKRRGAEIREMGIMFLVFFPVPYVDASAAAAFRNKWHRAAVSAGGIIVETFAAAVAVMIWANAETGLVSALAFNVVMVGGLSTLVVNGNPLLKFDGYYIFSDIIEIPNLSDRATKFYGHLIQRYVFGARQIRERTATFGERVWFLLYAPSAFVYRMSVMIGIAMLVASKYFIIGVAIALWSVFNAIVKPAFKHIRHVLTSPKLRKVRGRAKAWTFGTVAAVVAAIALIPLPLRTDTEGVVWLPDDAHVRAETSGFVRAVTARQGAEVAPAAPLLELAEPTLESRIEGMEARVREMNMRVIAAEVQDRRTLDVARLELAEAQAELDRERKRRQDLELRAPRAGRFETVMPPDDLPGRFLQEGDLVGYVLPGRATRVRVVVPQDDIALVRAHVEKVELVMAGAAEDRHESRILRAVPSGLNQLPSPALGQAGGGRHVTNPGDRNGVETMEPVFVYDLALPDTLHDAPFGARVLVRFDHGDETIARQGFRRVRQLFLRRFGA</sequence>
<comment type="caution">
    <text evidence="3">The sequence shown here is derived from an EMBL/GenBank/DDBJ whole genome shotgun (WGS) entry which is preliminary data.</text>
</comment>
<keyword evidence="1" id="KW-0175">Coiled coil</keyword>
<dbReference type="RefSeq" id="WP_009807419.1">
    <property type="nucleotide sequence ID" value="NZ_CH724131.1"/>
</dbReference>
<dbReference type="Pfam" id="PF05402">
    <property type="entry name" value="PqqD"/>
    <property type="match status" value="1"/>
</dbReference>